<reference evidence="3 4" key="2">
    <citation type="journal article" date="2014" name="PLoS Genet.">
        <title>Phylogenetically driven sequencing of extremely halophilic archaea reveals strategies for static and dynamic osmo-response.</title>
        <authorList>
            <person name="Becker E.A."/>
            <person name="Seitzer P.M."/>
            <person name="Tritt A."/>
            <person name="Larsen D."/>
            <person name="Krusor M."/>
            <person name="Yao A.I."/>
            <person name="Wu D."/>
            <person name="Madern D."/>
            <person name="Eisen J.A."/>
            <person name="Darling A.E."/>
            <person name="Facciotti M.T."/>
        </authorList>
    </citation>
    <scope>NUCLEOTIDE SEQUENCE [LARGE SCALE GENOMIC DNA]</scope>
    <source>
        <strain evidence="3 4">AJ5</strain>
    </source>
</reference>
<feature type="region of interest" description="Disordered" evidence="1">
    <location>
        <begin position="1"/>
        <end position="29"/>
    </location>
</feature>
<name>M0L0X4_NATLA</name>
<evidence type="ECO:0008006" key="6">
    <source>
        <dbReference type="Google" id="ProtNLM"/>
    </source>
</evidence>
<evidence type="ECO:0000313" key="2">
    <source>
        <dbReference type="EMBL" id="APW98902.1"/>
    </source>
</evidence>
<evidence type="ECO:0000313" key="3">
    <source>
        <dbReference type="EMBL" id="EMA27212.1"/>
    </source>
</evidence>
<dbReference type="AlphaFoldDB" id="M0L0X4"/>
<evidence type="ECO:0000313" key="5">
    <source>
        <dbReference type="Proteomes" id="UP000186547"/>
    </source>
</evidence>
<reference evidence="2" key="3">
    <citation type="submission" date="2017-01" db="EMBL/GenBank/DDBJ databases">
        <authorList>
            <person name="Mah S.A."/>
            <person name="Swanson W.J."/>
            <person name="Moy G.W."/>
            <person name="Vacquier V.D."/>
        </authorList>
    </citation>
    <scope>NUCLEOTIDE SEQUENCE</scope>
    <source>
        <strain evidence="2">AJ5</strain>
    </source>
</reference>
<dbReference type="EMBL" id="CP019285">
    <property type="protein sequence ID" value="APW98902.1"/>
    <property type="molecule type" value="Genomic_DNA"/>
</dbReference>
<accession>M0L0X4</accession>
<dbReference type="InterPro" id="IPR038695">
    <property type="entry name" value="Saro_0823-like_sf"/>
</dbReference>
<feature type="compositionally biased region" description="Acidic residues" evidence="1">
    <location>
        <begin position="13"/>
        <end position="22"/>
    </location>
</feature>
<protein>
    <recommendedName>
        <fullName evidence="6">DUF192 domain-containing protein</fullName>
    </recommendedName>
</protein>
<dbReference type="Proteomes" id="UP000186547">
    <property type="component" value="Chromosome"/>
</dbReference>
<evidence type="ECO:0000256" key="1">
    <source>
        <dbReference type="SAM" id="MobiDB-lite"/>
    </source>
</evidence>
<dbReference type="STRING" id="358396.CHINAEXTREME_14460"/>
<dbReference type="Proteomes" id="UP000011555">
    <property type="component" value="Unassembled WGS sequence"/>
</dbReference>
<dbReference type="EMBL" id="AOLZ01000079">
    <property type="protein sequence ID" value="EMA27212.1"/>
    <property type="molecule type" value="Genomic_DNA"/>
</dbReference>
<dbReference type="InterPro" id="IPR003795">
    <property type="entry name" value="DUF192"/>
</dbReference>
<proteinExistence type="predicted"/>
<evidence type="ECO:0000313" key="4">
    <source>
        <dbReference type="Proteomes" id="UP000011555"/>
    </source>
</evidence>
<dbReference type="GeneID" id="30922350"/>
<dbReference type="PANTHER" id="PTHR37953">
    <property type="entry name" value="UPF0127 PROTEIN MJ1496"/>
    <property type="match status" value="1"/>
</dbReference>
<dbReference type="PATRIC" id="fig|358396.7.peg.4236"/>
<dbReference type="Pfam" id="PF02643">
    <property type="entry name" value="DUF192"/>
    <property type="match status" value="1"/>
</dbReference>
<organism evidence="3 4">
    <name type="scientific">Natronobacterium lacisalsi AJ5</name>
    <dbReference type="NCBI Taxonomy" id="358396"/>
    <lineage>
        <taxon>Archaea</taxon>
        <taxon>Methanobacteriati</taxon>
        <taxon>Methanobacteriota</taxon>
        <taxon>Stenosarchaea group</taxon>
        <taxon>Halobacteria</taxon>
        <taxon>Halobacteriales</taxon>
        <taxon>Natrialbaceae</taxon>
        <taxon>Natronobacterium</taxon>
    </lineage>
</organism>
<dbReference type="eggNOG" id="arCOG03116">
    <property type="taxonomic scope" value="Archaea"/>
</dbReference>
<gene>
    <name evidence="3" type="ORF">C445_20966</name>
    <name evidence="2" type="ORF">CHINAEXTREME_14460</name>
</gene>
<dbReference type="PANTHER" id="PTHR37953:SF1">
    <property type="entry name" value="UPF0127 PROTEIN MJ1496"/>
    <property type="match status" value="1"/>
</dbReference>
<dbReference type="RefSeq" id="WP_007143864.1">
    <property type="nucleotide sequence ID" value="NZ_AOLZ01000079.1"/>
</dbReference>
<sequence length="156" mass="17396">MSSLAGCTGTFVGDEETTEDSSQEIHTDYETTDVQVTDGDDDVLGEVTAAIADTSDRQSLGLSDTETLPEDRGMLFVYDEVQDLTFSMPDMDFPIDIIFADSDRTITSIYRARAPGPDEDGTEQVYFDRAQYVLEVVYEWTAERDVQTGDVLEFEL</sequence>
<dbReference type="KEGG" id="hlc:CHINAEXTREME14460"/>
<dbReference type="Gene3D" id="2.60.120.1140">
    <property type="entry name" value="Protein of unknown function DUF192"/>
    <property type="match status" value="1"/>
</dbReference>
<reference evidence="2 5" key="1">
    <citation type="journal article" date="2011" name="J. Bacteriol.">
        <title>Genome sequence of Halobiforma lacisalsi AJ5, an extremely halophilic archaeon which harbors a bop gene.</title>
        <authorList>
            <person name="Jiang X."/>
            <person name="Wang S."/>
            <person name="Cheng H."/>
            <person name="Huo Y."/>
            <person name="Zhang X."/>
            <person name="Zhu X."/>
            <person name="Han X."/>
            <person name="Ni P."/>
            <person name="Wu M."/>
        </authorList>
    </citation>
    <scope>NUCLEOTIDE SEQUENCE [LARGE SCALE GENOMIC DNA]</scope>
    <source>
        <strain evidence="2 5">AJ5</strain>
    </source>
</reference>
<keyword evidence="4" id="KW-1185">Reference proteome</keyword>